<accession>A0ABT2TYY7</accession>
<sequence length="262" mass="29903">MQENKMRQLLEKDSPTISTRLWSGWGVFTEMVALTGNFDYVELIAEYAPLTEKDFENVAMAAELHNIGSMLKVDYQNHGYVAQKAVGAGFQSILFADHHTAEEVRETVRIMKADQLGEGRFGYPNRRFIGGRTHLSQKDHAKRVNDVVLAFMIEKADAMNEIEEICSIPGVDMVQFGPSDYCLSLGKNREEYVEEYKAAERKMIKTALAHGVHPRCEIQTPEEAQYYLDLGVRHFSLGDQFKVMQKYLKEEGSRLRSRLAEI</sequence>
<organism evidence="5 6">
    <name type="scientific">Blautia ammoniilytica</name>
    <dbReference type="NCBI Taxonomy" id="2981782"/>
    <lineage>
        <taxon>Bacteria</taxon>
        <taxon>Bacillati</taxon>
        <taxon>Bacillota</taxon>
        <taxon>Clostridia</taxon>
        <taxon>Lachnospirales</taxon>
        <taxon>Lachnospiraceae</taxon>
        <taxon>Blautia</taxon>
    </lineage>
</organism>
<dbReference type="Proteomes" id="UP001652409">
    <property type="component" value="Unassembled WGS sequence"/>
</dbReference>
<evidence type="ECO:0000259" key="4">
    <source>
        <dbReference type="Pfam" id="PF03328"/>
    </source>
</evidence>
<comment type="similarity">
    <text evidence="1">Belongs to the HpcH/HpaI aldolase family.</text>
</comment>
<dbReference type="EMBL" id="JAOQJL010000036">
    <property type="protein sequence ID" value="MCU6766664.1"/>
    <property type="molecule type" value="Genomic_DNA"/>
</dbReference>
<reference evidence="5 6" key="1">
    <citation type="journal article" date="2021" name="ISME Commun">
        <title>Automated analysis of genomic sequences facilitates high-throughput and comprehensive description of bacteria.</title>
        <authorList>
            <person name="Hitch T.C.A."/>
        </authorList>
    </citation>
    <scope>NUCLEOTIDE SEQUENCE [LARGE SCALE GENOMIC DNA]</scope>
    <source>
        <strain evidence="5 6">Sanger_23</strain>
    </source>
</reference>
<evidence type="ECO:0000256" key="1">
    <source>
        <dbReference type="ARBA" id="ARBA00005568"/>
    </source>
</evidence>
<dbReference type="PANTHER" id="PTHR30502:SF0">
    <property type="entry name" value="PHOSPHOENOLPYRUVATE CARBOXYLASE FAMILY PROTEIN"/>
    <property type="match status" value="1"/>
</dbReference>
<comment type="caution">
    <text evidence="5">The sequence shown here is derived from an EMBL/GenBank/DDBJ whole genome shotgun (WGS) entry which is preliminary data.</text>
</comment>
<evidence type="ECO:0000256" key="3">
    <source>
        <dbReference type="ARBA" id="ARBA00023239"/>
    </source>
</evidence>
<keyword evidence="3 5" id="KW-0456">Lyase</keyword>
<evidence type="ECO:0000313" key="5">
    <source>
        <dbReference type="EMBL" id="MCU6766664.1"/>
    </source>
</evidence>
<dbReference type="RefSeq" id="WP_158422475.1">
    <property type="nucleotide sequence ID" value="NZ_JAOQJL010000036.1"/>
</dbReference>
<dbReference type="GO" id="GO:0016829">
    <property type="term" value="F:lyase activity"/>
    <property type="evidence" value="ECO:0007669"/>
    <property type="project" value="UniProtKB-KW"/>
</dbReference>
<evidence type="ECO:0000313" key="6">
    <source>
        <dbReference type="Proteomes" id="UP001652409"/>
    </source>
</evidence>
<gene>
    <name evidence="5" type="ORF">OCV61_14850</name>
</gene>
<proteinExistence type="inferred from homology"/>
<keyword evidence="2" id="KW-0479">Metal-binding</keyword>
<dbReference type="InterPro" id="IPR050251">
    <property type="entry name" value="HpcH-HpaI_aldolase"/>
</dbReference>
<dbReference type="InterPro" id="IPR005000">
    <property type="entry name" value="Aldolase/citrate-lyase_domain"/>
</dbReference>
<name>A0ABT2TYY7_9FIRM</name>
<feature type="domain" description="HpcH/HpaI aldolase/citrate lyase" evidence="4">
    <location>
        <begin position="67"/>
        <end position="212"/>
    </location>
</feature>
<evidence type="ECO:0000256" key="2">
    <source>
        <dbReference type="ARBA" id="ARBA00022723"/>
    </source>
</evidence>
<dbReference type="PANTHER" id="PTHR30502">
    <property type="entry name" value="2-KETO-3-DEOXY-L-RHAMNONATE ALDOLASE"/>
    <property type="match status" value="1"/>
</dbReference>
<dbReference type="SUPFAM" id="SSF51621">
    <property type="entry name" value="Phosphoenolpyruvate/pyruvate domain"/>
    <property type="match status" value="1"/>
</dbReference>
<protein>
    <submittedName>
        <fullName evidence="5">Aldolase/citrate lyase family protein</fullName>
    </submittedName>
</protein>
<dbReference type="InterPro" id="IPR040442">
    <property type="entry name" value="Pyrv_kinase-like_dom_sf"/>
</dbReference>
<dbReference type="Gene3D" id="3.20.20.60">
    <property type="entry name" value="Phosphoenolpyruvate-binding domains"/>
    <property type="match status" value="1"/>
</dbReference>
<dbReference type="Pfam" id="PF03328">
    <property type="entry name" value="HpcH_HpaI"/>
    <property type="match status" value="1"/>
</dbReference>
<dbReference type="InterPro" id="IPR015813">
    <property type="entry name" value="Pyrv/PenolPyrv_kinase-like_dom"/>
</dbReference>
<keyword evidence="6" id="KW-1185">Reference proteome</keyword>